<protein>
    <submittedName>
        <fullName evidence="2">Uncharacterized protein</fullName>
    </submittedName>
</protein>
<dbReference type="OrthoDB" id="5971719at2759"/>
<feature type="region of interest" description="Disordered" evidence="1">
    <location>
        <begin position="66"/>
        <end position="120"/>
    </location>
</feature>
<proteinExistence type="predicted"/>
<reference evidence="2 3" key="1">
    <citation type="submission" date="2018-10" db="EMBL/GenBank/DDBJ databases">
        <title>Genome assembly for a Yunnan-Guizhou Plateau 3E fish, Anabarilius grahami (Regan), and its evolutionary and genetic applications.</title>
        <authorList>
            <person name="Jiang W."/>
        </authorList>
    </citation>
    <scope>NUCLEOTIDE SEQUENCE [LARGE SCALE GENOMIC DNA]</scope>
    <source>
        <strain evidence="2">AG-KIZ</strain>
        <tissue evidence="2">Muscle</tissue>
    </source>
</reference>
<dbReference type="AlphaFoldDB" id="A0A3N0XXT1"/>
<keyword evidence="3" id="KW-1185">Reference proteome</keyword>
<comment type="caution">
    <text evidence="2">The sequence shown here is derived from an EMBL/GenBank/DDBJ whole genome shotgun (WGS) entry which is preliminary data.</text>
</comment>
<accession>A0A3N0XXT1</accession>
<evidence type="ECO:0000256" key="1">
    <source>
        <dbReference type="SAM" id="MobiDB-lite"/>
    </source>
</evidence>
<dbReference type="EMBL" id="RJVU01057856">
    <property type="protein sequence ID" value="ROK16088.1"/>
    <property type="molecule type" value="Genomic_DNA"/>
</dbReference>
<gene>
    <name evidence="2" type="ORF">DPX16_22706</name>
</gene>
<name>A0A3N0XXT1_ANAGA</name>
<evidence type="ECO:0000313" key="2">
    <source>
        <dbReference type="EMBL" id="ROK16088.1"/>
    </source>
</evidence>
<sequence>MLHHGCGTCRAPLHADDGDSECMRCLGKSHAEAALTEITCSHCESMSLASLCSRIAFFSESDSAPRALPFSSSPGPVRKKQRGRGSQRSDETELTPAQVPCTSLSPQREVSPVRFSHPDQRPSAIVSDLVSFGGSDEKPLDDSISIVASDAEEWSFSLHDPAPLPSLEPIDTRTSIDSEFTRVLSKAIEQLGLEWSAPHEPTRSRLDEWFLPGRRHAPPQRAAPFFPEVHDELTKSWHAPYSARLHPPASHTLISIDGAEQKGYEKLPLLYEAVSANLCPSAAIGWKTKVAHPSKPYSTTSALAGWAYSSAGQAASALHTVAVYQAKLLRALDEAGHDSATFKELCSATDLALALCATKTTTQAIGRSMASLVVLERHLWLTLTEIKDAVKAIFLDSPVSPTGLFGPAVDGFAEYFTATQKSSQAMRHFLPKRSSSTASSRRQPLSPRHDLRTVSALPSAGALAICDWEDDYSISFPVVRAVLSYRYLARALLRALPHCSVVPLRSTA</sequence>
<dbReference type="Proteomes" id="UP000281406">
    <property type="component" value="Unassembled WGS sequence"/>
</dbReference>
<organism evidence="2 3">
    <name type="scientific">Anabarilius grahami</name>
    <name type="common">Kanglang fish</name>
    <name type="synonym">Barilius grahami</name>
    <dbReference type="NCBI Taxonomy" id="495550"/>
    <lineage>
        <taxon>Eukaryota</taxon>
        <taxon>Metazoa</taxon>
        <taxon>Chordata</taxon>
        <taxon>Craniata</taxon>
        <taxon>Vertebrata</taxon>
        <taxon>Euteleostomi</taxon>
        <taxon>Actinopterygii</taxon>
        <taxon>Neopterygii</taxon>
        <taxon>Teleostei</taxon>
        <taxon>Ostariophysi</taxon>
        <taxon>Cypriniformes</taxon>
        <taxon>Xenocyprididae</taxon>
        <taxon>Xenocypridinae</taxon>
        <taxon>Xenocypridinae incertae sedis</taxon>
        <taxon>Anabarilius</taxon>
    </lineage>
</organism>
<evidence type="ECO:0000313" key="3">
    <source>
        <dbReference type="Proteomes" id="UP000281406"/>
    </source>
</evidence>